<keyword evidence="4" id="KW-1185">Reference proteome</keyword>
<gene>
    <name evidence="3" type="ORF">EK21DRAFT_67601</name>
</gene>
<dbReference type="Pfam" id="PF11951">
    <property type="entry name" value="Fungal_trans_2"/>
    <property type="match status" value="1"/>
</dbReference>
<evidence type="ECO:0000259" key="2">
    <source>
        <dbReference type="PROSITE" id="PS50048"/>
    </source>
</evidence>
<dbReference type="PROSITE" id="PS50048">
    <property type="entry name" value="ZN2_CY6_FUNGAL_2"/>
    <property type="match status" value="1"/>
</dbReference>
<dbReference type="AlphaFoldDB" id="A0A9P4H7C7"/>
<dbReference type="Gene3D" id="4.10.240.10">
    <property type="entry name" value="Zn(2)-C6 fungal-type DNA-binding domain"/>
    <property type="match status" value="1"/>
</dbReference>
<comment type="caution">
    <text evidence="3">The sequence shown here is derived from an EMBL/GenBank/DDBJ whole genome shotgun (WGS) entry which is preliminary data.</text>
</comment>
<dbReference type="Proteomes" id="UP000799777">
    <property type="component" value="Unassembled WGS sequence"/>
</dbReference>
<dbReference type="InterPro" id="IPR036864">
    <property type="entry name" value="Zn2-C6_fun-type_DNA-bd_sf"/>
</dbReference>
<dbReference type="Pfam" id="PF00172">
    <property type="entry name" value="Zn_clus"/>
    <property type="match status" value="1"/>
</dbReference>
<dbReference type="SUPFAM" id="SSF57701">
    <property type="entry name" value="Zn2/Cys6 DNA-binding domain"/>
    <property type="match status" value="1"/>
</dbReference>
<evidence type="ECO:0000313" key="4">
    <source>
        <dbReference type="Proteomes" id="UP000799777"/>
    </source>
</evidence>
<dbReference type="PROSITE" id="PS00463">
    <property type="entry name" value="ZN2_CY6_FUNGAL_1"/>
    <property type="match status" value="1"/>
</dbReference>
<sequence>MRTTLRRSCDACARSKLRCDLLLPQCSRCSKRSIDCLYANEPLSASLTAGVATTSTQSSPDSEFASFDPFDSYPKTRLPRAHVQRLIQHFLSSITFQYYPLDMDASSNPFVTSWFPLALADPALFHVSLQTASLDVELRAQQGFPNSDILMVDSVSLLRRKVQDPSQALRDETLDSVVTLAAIEFGKGNVNVGQAHIDGVKSMIRLRGGIQQVKMVSPLTARMVAWVAMIVQQAPQFMTQDDSLGREGIAPPPKWHEAIPAIDAEIVDTLDLNPPIDDILGRLRFLFRQPGGFDLTTTDFHDLTCFVLHRLLDNTIDFTKDGSSLMSLQSEMTRYAIVLYLLLLHGPTYFSHARLQYTTSLKLKSLLEQWMLWPSFSTFPVTSWLLTIGLAASESTPEYRWFSTRAQDLSAQCRIFTWEEILLQLQSILWFDSLATDQLFRSHWEGILEITSNN</sequence>
<dbReference type="InterPro" id="IPR001138">
    <property type="entry name" value="Zn2Cys6_DnaBD"/>
</dbReference>
<dbReference type="SMART" id="SM00066">
    <property type="entry name" value="GAL4"/>
    <property type="match status" value="1"/>
</dbReference>
<reference evidence="3" key="1">
    <citation type="journal article" date="2020" name="Stud. Mycol.">
        <title>101 Dothideomycetes genomes: a test case for predicting lifestyles and emergence of pathogens.</title>
        <authorList>
            <person name="Haridas S."/>
            <person name="Albert R."/>
            <person name="Binder M."/>
            <person name="Bloem J."/>
            <person name="Labutti K."/>
            <person name="Salamov A."/>
            <person name="Andreopoulos B."/>
            <person name="Baker S."/>
            <person name="Barry K."/>
            <person name="Bills G."/>
            <person name="Bluhm B."/>
            <person name="Cannon C."/>
            <person name="Castanera R."/>
            <person name="Culley D."/>
            <person name="Daum C."/>
            <person name="Ezra D."/>
            <person name="Gonzalez J."/>
            <person name="Henrissat B."/>
            <person name="Kuo A."/>
            <person name="Liang C."/>
            <person name="Lipzen A."/>
            <person name="Lutzoni F."/>
            <person name="Magnuson J."/>
            <person name="Mondo S."/>
            <person name="Nolan M."/>
            <person name="Ohm R."/>
            <person name="Pangilinan J."/>
            <person name="Park H.-J."/>
            <person name="Ramirez L."/>
            <person name="Alfaro M."/>
            <person name="Sun H."/>
            <person name="Tritt A."/>
            <person name="Yoshinaga Y."/>
            <person name="Zwiers L.-H."/>
            <person name="Turgeon B."/>
            <person name="Goodwin S."/>
            <person name="Spatafora J."/>
            <person name="Crous P."/>
            <person name="Grigoriev I."/>
        </authorList>
    </citation>
    <scope>NUCLEOTIDE SEQUENCE</scope>
    <source>
        <strain evidence="3">CBS 110217</strain>
    </source>
</reference>
<evidence type="ECO:0000256" key="1">
    <source>
        <dbReference type="ARBA" id="ARBA00023242"/>
    </source>
</evidence>
<keyword evidence="1" id="KW-0539">Nucleus</keyword>
<dbReference type="InterPro" id="IPR021858">
    <property type="entry name" value="Fun_TF"/>
</dbReference>
<evidence type="ECO:0000313" key="3">
    <source>
        <dbReference type="EMBL" id="KAF2029468.1"/>
    </source>
</evidence>
<dbReference type="PANTHER" id="PTHR37540">
    <property type="entry name" value="TRANSCRIPTION FACTOR (ACR-2), PUTATIVE-RELATED-RELATED"/>
    <property type="match status" value="1"/>
</dbReference>
<dbReference type="OrthoDB" id="4158087at2759"/>
<organism evidence="3 4">
    <name type="scientific">Setomelanomma holmii</name>
    <dbReference type="NCBI Taxonomy" id="210430"/>
    <lineage>
        <taxon>Eukaryota</taxon>
        <taxon>Fungi</taxon>
        <taxon>Dikarya</taxon>
        <taxon>Ascomycota</taxon>
        <taxon>Pezizomycotina</taxon>
        <taxon>Dothideomycetes</taxon>
        <taxon>Pleosporomycetidae</taxon>
        <taxon>Pleosporales</taxon>
        <taxon>Pleosporineae</taxon>
        <taxon>Phaeosphaeriaceae</taxon>
        <taxon>Setomelanomma</taxon>
    </lineage>
</organism>
<feature type="domain" description="Zn(2)-C6 fungal-type" evidence="2">
    <location>
        <begin position="8"/>
        <end position="38"/>
    </location>
</feature>
<dbReference type="CDD" id="cd00067">
    <property type="entry name" value="GAL4"/>
    <property type="match status" value="1"/>
</dbReference>
<dbReference type="GO" id="GO:0000981">
    <property type="term" value="F:DNA-binding transcription factor activity, RNA polymerase II-specific"/>
    <property type="evidence" value="ECO:0007669"/>
    <property type="project" value="InterPro"/>
</dbReference>
<dbReference type="GO" id="GO:0008270">
    <property type="term" value="F:zinc ion binding"/>
    <property type="evidence" value="ECO:0007669"/>
    <property type="project" value="InterPro"/>
</dbReference>
<dbReference type="EMBL" id="ML978200">
    <property type="protein sequence ID" value="KAF2029468.1"/>
    <property type="molecule type" value="Genomic_DNA"/>
</dbReference>
<accession>A0A9P4H7C7</accession>
<proteinExistence type="predicted"/>
<protein>
    <recommendedName>
        <fullName evidence="2">Zn(2)-C6 fungal-type domain-containing protein</fullName>
    </recommendedName>
</protein>
<dbReference type="PANTHER" id="PTHR37540:SF5">
    <property type="entry name" value="TRANSCRIPTION FACTOR DOMAIN-CONTAINING PROTEIN"/>
    <property type="match status" value="1"/>
</dbReference>
<name>A0A9P4H7C7_9PLEO</name>